<reference evidence="5 6" key="1">
    <citation type="submission" date="2012-09" db="EMBL/GenBank/DDBJ databases">
        <title>Genome Sequence of alkane-degrading Bacterium Alcanivorax jadensis T9.</title>
        <authorList>
            <person name="Lai Q."/>
            <person name="Shao Z."/>
        </authorList>
    </citation>
    <scope>NUCLEOTIDE SEQUENCE [LARGE SCALE GENOMIC DNA]</scope>
    <source>
        <strain evidence="5 6">T9</strain>
    </source>
</reference>
<keyword evidence="2" id="KW-0812">Transmembrane</keyword>
<dbReference type="Proteomes" id="UP000029443">
    <property type="component" value="Unassembled WGS sequence"/>
</dbReference>
<name>A0ABR4WCW8_9GAMM</name>
<evidence type="ECO:0000259" key="3">
    <source>
        <dbReference type="Pfam" id="PF02254"/>
    </source>
</evidence>
<evidence type="ECO:0000259" key="4">
    <source>
        <dbReference type="Pfam" id="PF07885"/>
    </source>
</evidence>
<gene>
    <name evidence="5" type="ORF">T9A_01747</name>
</gene>
<keyword evidence="2" id="KW-0472">Membrane</keyword>
<feature type="domain" description="RCK N-terminal" evidence="3">
    <location>
        <begin position="126"/>
        <end position="247"/>
    </location>
</feature>
<comment type="subcellular location">
    <subcellularLocation>
        <location evidence="1">Cell membrane</location>
        <topology evidence="1">Multi-pass membrane protein</topology>
    </subcellularLocation>
</comment>
<keyword evidence="6" id="KW-1185">Reference proteome</keyword>
<dbReference type="EMBL" id="ARXU01000005">
    <property type="protein sequence ID" value="KGD61298.1"/>
    <property type="molecule type" value="Genomic_DNA"/>
</dbReference>
<evidence type="ECO:0000313" key="5">
    <source>
        <dbReference type="EMBL" id="KGD61298.1"/>
    </source>
</evidence>
<dbReference type="InterPro" id="IPR003148">
    <property type="entry name" value="RCK_N"/>
</dbReference>
<feature type="transmembrane region" description="Helical" evidence="2">
    <location>
        <begin position="12"/>
        <end position="33"/>
    </location>
</feature>
<evidence type="ECO:0000256" key="2">
    <source>
        <dbReference type="SAM" id="Phobius"/>
    </source>
</evidence>
<sequence length="572" mass="63996">MPSVVPMILRRMRVPLVVLIVAYSIATVGFTLIPGVDDQGNPWRMSFFEAFYVVSYTGSTIGFGEVPYDFSGGQRMWTMVSIYLTVFSWLYSVGIIISLLQDKNFRQELSRVQLQRSLRRFREPFYVICGYGDTGKLLTRSLLSRGMRVVIVDKDPEAIDSLRIKDQGLYVPGFTVDAEIPGNLVKAGLKHPLCRGVLAVTDNNHTNLKIATTVKLLNKHSQVFCRAGSEENANNMLSFGTDLVVNPYQDFARRLLLGIRQPDTHRVYDWLTSLPGAGLPERPMPPQGRWILCGFGPFGRAVYEALSKEAGIDLVVVTPHPNQPDVPAGSVEGKGTEAVTLREAGIDKAVALVVATPDDADNLSVMMTARELNSSIYMVALQNRLHNRLLFQAVNPELPVQTSFLVASRFLSVLNAPLLKEFLQEAEKQGNEWNEQLLERMAGITTTITPESWHVQIGDEETPAVTLALRLGEPVTLGNLCRSPRHRLTCLDAIPLMLRRNGRNTLLPDETEKLEPGDRLLFCGTDKANNLMQWSLRHLNALRYVQTGHQRPDGLVWRWLAKRRAAPVDVRE</sequence>
<dbReference type="RefSeq" id="WP_035247198.1">
    <property type="nucleotide sequence ID" value="NZ_ARXU01000005.1"/>
</dbReference>
<dbReference type="InterPro" id="IPR050721">
    <property type="entry name" value="Trk_Ktr_HKT_K-transport"/>
</dbReference>
<dbReference type="Gene3D" id="3.40.50.720">
    <property type="entry name" value="NAD(P)-binding Rossmann-like Domain"/>
    <property type="match status" value="2"/>
</dbReference>
<comment type="caution">
    <text evidence="5">The sequence shown here is derived from an EMBL/GenBank/DDBJ whole genome shotgun (WGS) entry which is preliminary data.</text>
</comment>
<feature type="transmembrane region" description="Helical" evidence="2">
    <location>
        <begin position="45"/>
        <end position="64"/>
    </location>
</feature>
<evidence type="ECO:0000256" key="1">
    <source>
        <dbReference type="ARBA" id="ARBA00004651"/>
    </source>
</evidence>
<dbReference type="Pfam" id="PF07885">
    <property type="entry name" value="Ion_trans_2"/>
    <property type="match status" value="1"/>
</dbReference>
<feature type="transmembrane region" description="Helical" evidence="2">
    <location>
        <begin position="76"/>
        <end position="100"/>
    </location>
</feature>
<keyword evidence="2" id="KW-1133">Transmembrane helix</keyword>
<proteinExistence type="predicted"/>
<feature type="domain" description="RCK N-terminal" evidence="3">
    <location>
        <begin position="291"/>
        <end position="390"/>
    </location>
</feature>
<evidence type="ECO:0000313" key="6">
    <source>
        <dbReference type="Proteomes" id="UP000029443"/>
    </source>
</evidence>
<dbReference type="Pfam" id="PF02254">
    <property type="entry name" value="TrkA_N"/>
    <property type="match status" value="2"/>
</dbReference>
<dbReference type="SUPFAM" id="SSF81324">
    <property type="entry name" value="Voltage-gated potassium channels"/>
    <property type="match status" value="1"/>
</dbReference>
<dbReference type="SUPFAM" id="SSF51735">
    <property type="entry name" value="NAD(P)-binding Rossmann-fold domains"/>
    <property type="match status" value="2"/>
</dbReference>
<dbReference type="InterPro" id="IPR036291">
    <property type="entry name" value="NAD(P)-bd_dom_sf"/>
</dbReference>
<dbReference type="Gene3D" id="1.10.287.70">
    <property type="match status" value="1"/>
</dbReference>
<accession>A0ABR4WCW8</accession>
<organism evidence="5 6">
    <name type="scientific">Alcanivorax jadensis T9</name>
    <dbReference type="NCBI Taxonomy" id="1177181"/>
    <lineage>
        <taxon>Bacteria</taxon>
        <taxon>Pseudomonadati</taxon>
        <taxon>Pseudomonadota</taxon>
        <taxon>Gammaproteobacteria</taxon>
        <taxon>Oceanospirillales</taxon>
        <taxon>Alcanivoracaceae</taxon>
        <taxon>Alcanivorax</taxon>
    </lineage>
</organism>
<feature type="domain" description="Potassium channel" evidence="4">
    <location>
        <begin position="18"/>
        <end position="101"/>
    </location>
</feature>
<protein>
    <submittedName>
        <fullName evidence="5">TrkA domain-containing protein</fullName>
    </submittedName>
</protein>
<dbReference type="InterPro" id="IPR013099">
    <property type="entry name" value="K_chnl_dom"/>
</dbReference>
<dbReference type="PANTHER" id="PTHR43833">
    <property type="entry name" value="POTASSIUM CHANNEL PROTEIN 2-RELATED-RELATED"/>
    <property type="match status" value="1"/>
</dbReference>